<feature type="transmembrane region" description="Helical" evidence="1">
    <location>
        <begin position="646"/>
        <end position="663"/>
    </location>
</feature>
<comment type="caution">
    <text evidence="3">The sequence shown here is derived from an EMBL/GenBank/DDBJ whole genome shotgun (WGS) entry which is preliminary data.</text>
</comment>
<evidence type="ECO:0000256" key="2">
    <source>
        <dbReference type="SAM" id="SignalP"/>
    </source>
</evidence>
<dbReference type="eggNOG" id="COG1361">
    <property type="taxonomic scope" value="Bacteria"/>
</dbReference>
<dbReference type="HOGENOM" id="CLU_405267_0_0_11"/>
<reference evidence="3 4" key="1">
    <citation type="submission" date="2012-07" db="EMBL/GenBank/DDBJ databases">
        <title>The Genome Sequence of Actinomyces neuii subsp. anitratus BVS029A5.</title>
        <authorList>
            <consortium name="The Broad Institute Genome Sequencing Platform"/>
            <person name="Earl A."/>
            <person name="Ward D."/>
            <person name="Feldgarden M."/>
            <person name="Gevers D."/>
            <person name="Saerens B."/>
            <person name="Vaneechoutte M."/>
            <person name="Walker B."/>
            <person name="Young S.K."/>
            <person name="Zeng Q."/>
            <person name="Gargeya S."/>
            <person name="Fitzgerald M."/>
            <person name="Haas B."/>
            <person name="Abouelleil A."/>
            <person name="Alvarado L."/>
            <person name="Arachchi H.M."/>
            <person name="Berlin A."/>
            <person name="Chapman S.B."/>
            <person name="Goldberg J."/>
            <person name="Griggs A."/>
            <person name="Gujja S."/>
            <person name="Hansen M."/>
            <person name="Howarth C."/>
            <person name="Imamovic A."/>
            <person name="Larimer J."/>
            <person name="McCowen C."/>
            <person name="Montmayeur A."/>
            <person name="Murphy C."/>
            <person name="Neiman D."/>
            <person name="Pearson M."/>
            <person name="Priest M."/>
            <person name="Roberts A."/>
            <person name="Saif S."/>
            <person name="Shea T."/>
            <person name="Sisk P."/>
            <person name="Sykes S."/>
            <person name="Wortman J."/>
            <person name="Nusbaum C."/>
            <person name="Birren B."/>
        </authorList>
    </citation>
    <scope>NUCLEOTIDE SEQUENCE [LARGE SCALE GENOMIC DNA]</scope>
    <source>
        <strain evidence="3 4">BVS029A5</strain>
    </source>
</reference>
<accession>K0YP06</accession>
<feature type="signal peptide" evidence="2">
    <location>
        <begin position="1"/>
        <end position="25"/>
    </location>
</feature>
<keyword evidence="4" id="KW-1185">Reference proteome</keyword>
<keyword evidence="1" id="KW-1133">Transmembrane helix</keyword>
<gene>
    <name evidence="3" type="ORF">HMPREF9240_01635</name>
</gene>
<keyword evidence="1" id="KW-0472">Membrane</keyword>
<dbReference type="AlphaFoldDB" id="K0YP06"/>
<evidence type="ECO:0000256" key="1">
    <source>
        <dbReference type="SAM" id="Phobius"/>
    </source>
</evidence>
<evidence type="ECO:0000313" key="4">
    <source>
        <dbReference type="Proteomes" id="UP000006075"/>
    </source>
</evidence>
<proteinExistence type="predicted"/>
<name>K0YP06_9ACTO</name>
<dbReference type="Proteomes" id="UP000006075">
    <property type="component" value="Unassembled WGS sequence"/>
</dbReference>
<protein>
    <submittedName>
        <fullName evidence="3">Uncharacterized protein</fullName>
    </submittedName>
</protein>
<dbReference type="InterPro" id="IPR046112">
    <property type="entry name" value="DUF6049"/>
</dbReference>
<dbReference type="PATRIC" id="fig|888439.3.peg.1641"/>
<sequence length="678" mass="71490">MRKQILLCALAMALFVCSLPPLAHAEDAPTVTITALTSTLNPQTKQVKAHLEVHNPTAKPLTGLNANIDVSNASTLDANELCDWLHGGEDNQKRTAVWSGAVPTVPAHGKVGVDAAFESTAIPALTEQWGPRGITATVGQASDRSILLVGAPFQVERTKLLLQVPVRGLRDEVQAATGSASIGKTAIGPASGLAKTEEAEGEDLSNGVTVADTPSTKKLQVLAKEARPGVVYLIDPAVIDSGSPIVRGKTVGLDQPTKAPIPSASTLAALKTITNKGGKILLTPWGFPQARPTGATRELSLIADKRTTETARALAERGVQTTSNFAAFSQAPAISQLEEVPEDWPIIAPQKAAETTSNLSYTPSARTNLYAQGNHPTILNSQVLSRILSASASGSVTEFDLSQLALSAVAIMDHERPFDPRIISAELPANANAAQVKRARALYTSTWTDPITLDEALSESARADEFLPVDSNASQGLSATKTISHVSTTTDLLSLVGKDPERITYALQSQLLLAAGNTLPQNLRSRALRNLDADSRALRSAIAAQPSSTINLISTEAMLPVRISNGLAIPVNVQARARTSDPRLQVGKPQNVQVPARSAATANIPLKAVGNGNIQVRVGIATNTGQVISQANPLHIRVRPGLEDKAIWGAAAIAVAVFVFGLIRTFRRGRKMPVEELP</sequence>
<keyword evidence="1" id="KW-0812">Transmembrane</keyword>
<dbReference type="Pfam" id="PF19516">
    <property type="entry name" value="DUF6049"/>
    <property type="match status" value="1"/>
</dbReference>
<organism evidence="3 4">
    <name type="scientific">Winkia neuii BV029A5</name>
    <dbReference type="NCBI Taxonomy" id="888439"/>
    <lineage>
        <taxon>Bacteria</taxon>
        <taxon>Bacillati</taxon>
        <taxon>Actinomycetota</taxon>
        <taxon>Actinomycetes</taxon>
        <taxon>Actinomycetales</taxon>
        <taxon>Actinomycetaceae</taxon>
        <taxon>Winkia</taxon>
    </lineage>
</organism>
<feature type="chain" id="PRO_5003841499" evidence="2">
    <location>
        <begin position="26"/>
        <end position="678"/>
    </location>
</feature>
<keyword evidence="2" id="KW-0732">Signal</keyword>
<dbReference type="RefSeq" id="WP_004807861.1">
    <property type="nucleotide sequence ID" value="NZ_JH815217.1"/>
</dbReference>
<dbReference type="EMBL" id="AGWP01000009">
    <property type="protein sequence ID" value="EJZ85148.1"/>
    <property type="molecule type" value="Genomic_DNA"/>
</dbReference>
<evidence type="ECO:0000313" key="3">
    <source>
        <dbReference type="EMBL" id="EJZ85148.1"/>
    </source>
</evidence>